<name>A0A7J6B863_AMEME</name>
<dbReference type="AlphaFoldDB" id="A0A7J6B863"/>
<reference evidence="2 3" key="1">
    <citation type="submission" date="2020-02" db="EMBL/GenBank/DDBJ databases">
        <title>A chromosome-scale genome assembly of the black bullhead catfish (Ameiurus melas).</title>
        <authorList>
            <person name="Wen M."/>
            <person name="Zham M."/>
            <person name="Cabau C."/>
            <person name="Klopp C."/>
            <person name="Donnadieu C."/>
            <person name="Roques C."/>
            <person name="Bouchez O."/>
            <person name="Lampietro C."/>
            <person name="Jouanno E."/>
            <person name="Herpin A."/>
            <person name="Louis A."/>
            <person name="Berthelot C."/>
            <person name="Parey E."/>
            <person name="Roest-Crollius H."/>
            <person name="Braasch I."/>
            <person name="Postlethwait J."/>
            <person name="Robinson-Rechavi M."/>
            <person name="Echchiki A."/>
            <person name="Begum T."/>
            <person name="Montfort J."/>
            <person name="Schartl M."/>
            <person name="Bobe J."/>
            <person name="Guiguen Y."/>
        </authorList>
    </citation>
    <scope>NUCLEOTIDE SEQUENCE [LARGE SCALE GENOMIC DNA]</scope>
    <source>
        <strain evidence="2">M_S1</strain>
        <tissue evidence="2">Blood</tissue>
    </source>
</reference>
<organism evidence="2 3">
    <name type="scientific">Ameiurus melas</name>
    <name type="common">Black bullhead</name>
    <name type="synonym">Silurus melas</name>
    <dbReference type="NCBI Taxonomy" id="219545"/>
    <lineage>
        <taxon>Eukaryota</taxon>
        <taxon>Metazoa</taxon>
        <taxon>Chordata</taxon>
        <taxon>Craniata</taxon>
        <taxon>Vertebrata</taxon>
        <taxon>Euteleostomi</taxon>
        <taxon>Actinopterygii</taxon>
        <taxon>Neopterygii</taxon>
        <taxon>Teleostei</taxon>
        <taxon>Ostariophysi</taxon>
        <taxon>Siluriformes</taxon>
        <taxon>Ictaluridae</taxon>
        <taxon>Ameiurus</taxon>
    </lineage>
</organism>
<comment type="caution">
    <text evidence="2">The sequence shown here is derived from an EMBL/GenBank/DDBJ whole genome shotgun (WGS) entry which is preliminary data.</text>
</comment>
<feature type="region of interest" description="Disordered" evidence="1">
    <location>
        <begin position="101"/>
        <end position="128"/>
    </location>
</feature>
<evidence type="ECO:0000313" key="2">
    <source>
        <dbReference type="EMBL" id="KAF4091284.1"/>
    </source>
</evidence>
<evidence type="ECO:0000256" key="1">
    <source>
        <dbReference type="SAM" id="MobiDB-lite"/>
    </source>
</evidence>
<feature type="non-terminal residue" evidence="2">
    <location>
        <position position="128"/>
    </location>
</feature>
<dbReference type="Proteomes" id="UP000593565">
    <property type="component" value="Unassembled WGS sequence"/>
</dbReference>
<gene>
    <name evidence="2" type="ORF">AMELA_G00035240</name>
</gene>
<keyword evidence="3" id="KW-1185">Reference proteome</keyword>
<protein>
    <submittedName>
        <fullName evidence="2">Uncharacterized protein</fullName>
    </submittedName>
</protein>
<accession>A0A7J6B863</accession>
<dbReference type="EMBL" id="JAAGNN010000003">
    <property type="protein sequence ID" value="KAF4091284.1"/>
    <property type="molecule type" value="Genomic_DNA"/>
</dbReference>
<evidence type="ECO:0000313" key="3">
    <source>
        <dbReference type="Proteomes" id="UP000593565"/>
    </source>
</evidence>
<proteinExistence type="predicted"/>
<sequence length="128" mass="14158">MDDWAIRMPPMLVEYFATLQQEDEEYQAVLRKQQVTRNYLAFNSPPMFIKDYAMPCQQEGESVNTISHPLSSIMDLVQPARSAENTDPLSDSTEYLPLLSSSAKDVAPPSCSAEDVAPPSCSAEDVAP</sequence>